<accession>A0A0F7TM43</accession>
<keyword evidence="3" id="KW-1185">Reference proteome</keyword>
<feature type="signal peptide" evidence="1">
    <location>
        <begin position="1"/>
        <end position="27"/>
    </location>
</feature>
<evidence type="ECO:0000256" key="1">
    <source>
        <dbReference type="SAM" id="SignalP"/>
    </source>
</evidence>
<dbReference type="AlphaFoldDB" id="A0A0F7TM43"/>
<feature type="chain" id="PRO_5002522494" evidence="1">
    <location>
        <begin position="28"/>
        <end position="359"/>
    </location>
</feature>
<sequence length="359" mass="39481">MLLSSGWPALLWVATVLLGLLAPVTVADDIKTSETFKVLTSSDNMGGSCDSKTTQVDAMVPEIQALITAATDAIDTLLNPSTSSLLSSSKRKDRMRLLLLAKQFFGTSFSTKTLKVDSSTKGTLTTVKGRFDQITAQINAKDKTWRFGCDDSWLRYTTKLQSEYANYAVGTPIEEIPGLGSGGAYTWAFFDIGGPTLRPEKSDNDYTTQMTWYMSQARGWFDTGPCSGIKKGTPNTVYPDAQTLKDQQIIYFCPRVWDDIGTRLKDDARNYKTATIATDGTQYLDSYMTPGATLLHEMTHQVFSSDDGPPTGLGYFFENVAKGKDNPSQATMNADSYPYFAVAAYLSQVRWHTGIATKE</sequence>
<dbReference type="Gene3D" id="3.40.390.10">
    <property type="entry name" value="Collagenase (Catalytic Domain)"/>
    <property type="match status" value="1"/>
</dbReference>
<dbReference type="InterPro" id="IPR024079">
    <property type="entry name" value="MetalloPept_cat_dom_sf"/>
</dbReference>
<name>A0A0F7TM43_PENBI</name>
<gene>
    <name evidence="2" type="ORF">PMG11_02273</name>
</gene>
<dbReference type="OrthoDB" id="4349553at2759"/>
<proteinExistence type="predicted"/>
<dbReference type="SUPFAM" id="SSF55486">
    <property type="entry name" value="Metalloproteases ('zincins'), catalytic domain"/>
    <property type="match status" value="1"/>
</dbReference>
<keyword evidence="1" id="KW-0732">Signal</keyword>
<reference evidence="3" key="1">
    <citation type="journal article" date="2015" name="Genome Announc.">
        <title>Draft genome sequence of the fungus Penicillium brasilianum MG11.</title>
        <authorList>
            <person name="Horn F."/>
            <person name="Linde J."/>
            <person name="Mattern D.J."/>
            <person name="Walther G."/>
            <person name="Guthke R."/>
            <person name="Brakhage A.A."/>
            <person name="Valiante V."/>
        </authorList>
    </citation>
    <scope>NUCLEOTIDE SEQUENCE [LARGE SCALE GENOMIC DNA]</scope>
    <source>
        <strain evidence="3">MG11</strain>
    </source>
</reference>
<dbReference type="Proteomes" id="UP000042958">
    <property type="component" value="Unassembled WGS sequence"/>
</dbReference>
<dbReference type="GO" id="GO:0008237">
    <property type="term" value="F:metallopeptidase activity"/>
    <property type="evidence" value="ECO:0007669"/>
    <property type="project" value="InterPro"/>
</dbReference>
<protein>
    <submittedName>
        <fullName evidence="2">Uncharacterized protein</fullName>
    </submittedName>
</protein>
<organism evidence="2 3">
    <name type="scientific">Penicillium brasilianum</name>
    <dbReference type="NCBI Taxonomy" id="104259"/>
    <lineage>
        <taxon>Eukaryota</taxon>
        <taxon>Fungi</taxon>
        <taxon>Dikarya</taxon>
        <taxon>Ascomycota</taxon>
        <taxon>Pezizomycotina</taxon>
        <taxon>Eurotiomycetes</taxon>
        <taxon>Eurotiomycetidae</taxon>
        <taxon>Eurotiales</taxon>
        <taxon>Aspergillaceae</taxon>
        <taxon>Penicillium</taxon>
    </lineage>
</organism>
<evidence type="ECO:0000313" key="2">
    <source>
        <dbReference type="EMBL" id="CEJ56048.1"/>
    </source>
</evidence>
<evidence type="ECO:0000313" key="3">
    <source>
        <dbReference type="Proteomes" id="UP000042958"/>
    </source>
</evidence>
<dbReference type="EMBL" id="CDHK01000002">
    <property type="protein sequence ID" value="CEJ56048.1"/>
    <property type="molecule type" value="Genomic_DNA"/>
</dbReference>